<evidence type="ECO:0000256" key="6">
    <source>
        <dbReference type="ARBA" id="ARBA00023242"/>
    </source>
</evidence>
<proteinExistence type="predicted"/>
<keyword evidence="3" id="KW-0507">mRNA processing</keyword>
<name>W6YYD6_COCMI</name>
<dbReference type="SMART" id="SM00361">
    <property type="entry name" value="RRM_1"/>
    <property type="match status" value="1"/>
</dbReference>
<dbReference type="AlphaFoldDB" id="W6YYD6"/>
<reference evidence="10 11" key="1">
    <citation type="journal article" date="2013" name="PLoS Genet.">
        <title>Comparative genome structure, secondary metabolite, and effector coding capacity across Cochliobolus pathogens.</title>
        <authorList>
            <person name="Condon B.J."/>
            <person name="Leng Y."/>
            <person name="Wu D."/>
            <person name="Bushley K.E."/>
            <person name="Ohm R.A."/>
            <person name="Otillar R."/>
            <person name="Martin J."/>
            <person name="Schackwitz W."/>
            <person name="Grimwood J."/>
            <person name="MohdZainudin N."/>
            <person name="Xue C."/>
            <person name="Wang R."/>
            <person name="Manning V.A."/>
            <person name="Dhillon B."/>
            <person name="Tu Z.J."/>
            <person name="Steffenson B.J."/>
            <person name="Salamov A."/>
            <person name="Sun H."/>
            <person name="Lowry S."/>
            <person name="LaButti K."/>
            <person name="Han J."/>
            <person name="Copeland A."/>
            <person name="Lindquist E."/>
            <person name="Barry K."/>
            <person name="Schmutz J."/>
            <person name="Baker S.E."/>
            <person name="Ciuffetti L.M."/>
            <person name="Grigoriev I.V."/>
            <person name="Zhong S."/>
            <person name="Turgeon B.G."/>
        </authorList>
    </citation>
    <scope>NUCLEOTIDE SEQUENCE [LARGE SCALE GENOMIC DNA]</scope>
    <source>
        <strain evidence="10 11">ATCC 44560</strain>
    </source>
</reference>
<evidence type="ECO:0000256" key="7">
    <source>
        <dbReference type="PROSITE-ProRule" id="PRU00176"/>
    </source>
</evidence>
<dbReference type="InterPro" id="IPR035979">
    <property type="entry name" value="RBD_domain_sf"/>
</dbReference>
<dbReference type="KEGG" id="bor:COCMIDRAFT_108444"/>
<keyword evidence="6" id="KW-0539">Nucleus</keyword>
<dbReference type="InterPro" id="IPR003954">
    <property type="entry name" value="RRM_euk-type"/>
</dbReference>
<dbReference type="Proteomes" id="UP000054032">
    <property type="component" value="Unassembled WGS sequence"/>
</dbReference>
<dbReference type="Pfam" id="PF00076">
    <property type="entry name" value="RRM_1"/>
    <property type="match status" value="2"/>
</dbReference>
<evidence type="ECO:0000256" key="3">
    <source>
        <dbReference type="ARBA" id="ARBA00022664"/>
    </source>
</evidence>
<evidence type="ECO:0000313" key="10">
    <source>
        <dbReference type="EMBL" id="EUC40574.1"/>
    </source>
</evidence>
<gene>
    <name evidence="10" type="ORF">COCMIDRAFT_108444</name>
</gene>
<dbReference type="eggNOG" id="KOG4210">
    <property type="taxonomic scope" value="Eukaryota"/>
</dbReference>
<dbReference type="GO" id="GO:0003723">
    <property type="term" value="F:RNA binding"/>
    <property type="evidence" value="ECO:0007669"/>
    <property type="project" value="UniProtKB-UniRule"/>
</dbReference>
<dbReference type="EMBL" id="KI964154">
    <property type="protein sequence ID" value="EUC40574.1"/>
    <property type="molecule type" value="Genomic_DNA"/>
</dbReference>
<dbReference type="CDD" id="cd00590">
    <property type="entry name" value="RRM_SF"/>
    <property type="match status" value="1"/>
</dbReference>
<dbReference type="HOGENOM" id="CLU_012062_15_0_1"/>
<dbReference type="SUPFAM" id="SSF54928">
    <property type="entry name" value="RNA-binding domain, RBD"/>
    <property type="match status" value="2"/>
</dbReference>
<dbReference type="GO" id="GO:0008380">
    <property type="term" value="P:RNA splicing"/>
    <property type="evidence" value="ECO:0007669"/>
    <property type="project" value="UniProtKB-KW"/>
</dbReference>
<dbReference type="PANTHER" id="PTHR48028:SF4">
    <property type="entry name" value="SC35-LIKE SPLICING FACTOR"/>
    <property type="match status" value="1"/>
</dbReference>
<protein>
    <recommendedName>
        <fullName evidence="9">RRM domain-containing protein</fullName>
    </recommendedName>
</protein>
<dbReference type="OrthoDB" id="6730379at2759"/>
<feature type="domain" description="RRM" evidence="9">
    <location>
        <begin position="231"/>
        <end position="309"/>
    </location>
</feature>
<feature type="domain" description="RRM" evidence="9">
    <location>
        <begin position="135"/>
        <end position="212"/>
    </location>
</feature>
<dbReference type="PANTHER" id="PTHR48028">
    <property type="entry name" value="GLYCINE-RICH RNA-BINDING PROTEIN RZ1A"/>
    <property type="match status" value="1"/>
</dbReference>
<feature type="region of interest" description="Disordered" evidence="8">
    <location>
        <begin position="61"/>
        <end position="131"/>
    </location>
</feature>
<sequence>FLLRRAAVRAISASPSKAYLVQPRSITTLTPSVFRPRQQQWSIASFQRRFASDEVSKTDSAEAAAAEASENFAQTAAEAPVEDNLTPAQQEAQAEPTDKSATVGADALEAAATKSSQTSPRARRERPDKNIEPHNVLYIGNLYYEVTPDQLKRVFSRFGDIESIKIVYDNRGLSRGFAYVEYKNVSDAQAAIDNLDMQVFEGRNLVVQFHTPKYQAKGRGPNGNEPSPPTRTLFIGNMSFEMSDKDLNDLFRDIRNVLDVRVAIDRRTGQPRGFAHADFIDVASATRAREVLKEKVIYGRQLRVDFSKSNTHTQREGGKRQDSFQE</sequence>
<keyword evidence="2" id="KW-0597">Phosphoprotein</keyword>
<dbReference type="InterPro" id="IPR000504">
    <property type="entry name" value="RRM_dom"/>
</dbReference>
<keyword evidence="4 7" id="KW-0694">RNA-binding</keyword>
<evidence type="ECO:0000259" key="9">
    <source>
        <dbReference type="PROSITE" id="PS50102"/>
    </source>
</evidence>
<dbReference type="GeneID" id="19119245"/>
<dbReference type="STRING" id="930090.W6YYD6"/>
<organism evidence="10 11">
    <name type="scientific">Bipolaris oryzae ATCC 44560</name>
    <dbReference type="NCBI Taxonomy" id="930090"/>
    <lineage>
        <taxon>Eukaryota</taxon>
        <taxon>Fungi</taxon>
        <taxon>Dikarya</taxon>
        <taxon>Ascomycota</taxon>
        <taxon>Pezizomycotina</taxon>
        <taxon>Dothideomycetes</taxon>
        <taxon>Pleosporomycetidae</taxon>
        <taxon>Pleosporales</taxon>
        <taxon>Pleosporineae</taxon>
        <taxon>Pleosporaceae</taxon>
        <taxon>Bipolaris</taxon>
    </lineage>
</organism>
<evidence type="ECO:0000313" key="11">
    <source>
        <dbReference type="Proteomes" id="UP000054032"/>
    </source>
</evidence>
<dbReference type="GO" id="GO:0005634">
    <property type="term" value="C:nucleus"/>
    <property type="evidence" value="ECO:0007669"/>
    <property type="project" value="UniProtKB-SubCell"/>
</dbReference>
<evidence type="ECO:0000256" key="8">
    <source>
        <dbReference type="SAM" id="MobiDB-lite"/>
    </source>
</evidence>
<dbReference type="RefSeq" id="XP_007692906.1">
    <property type="nucleotide sequence ID" value="XM_007694716.1"/>
</dbReference>
<dbReference type="GO" id="GO:0006397">
    <property type="term" value="P:mRNA processing"/>
    <property type="evidence" value="ECO:0007669"/>
    <property type="project" value="UniProtKB-KW"/>
</dbReference>
<dbReference type="PROSITE" id="PS50102">
    <property type="entry name" value="RRM"/>
    <property type="match status" value="2"/>
</dbReference>
<accession>W6YYD6</accession>
<dbReference type="InterPro" id="IPR051106">
    <property type="entry name" value="RNA-bind/splicing_reg"/>
</dbReference>
<keyword evidence="5" id="KW-0508">mRNA splicing</keyword>
<comment type="subcellular location">
    <subcellularLocation>
        <location evidence="1">Nucleus</location>
    </subcellularLocation>
</comment>
<evidence type="ECO:0000256" key="2">
    <source>
        <dbReference type="ARBA" id="ARBA00022553"/>
    </source>
</evidence>
<feature type="compositionally biased region" description="Low complexity" evidence="8">
    <location>
        <begin position="61"/>
        <end position="77"/>
    </location>
</feature>
<dbReference type="SMART" id="SM00360">
    <property type="entry name" value="RRM"/>
    <property type="match status" value="2"/>
</dbReference>
<evidence type="ECO:0000256" key="1">
    <source>
        <dbReference type="ARBA" id="ARBA00004123"/>
    </source>
</evidence>
<keyword evidence="11" id="KW-1185">Reference proteome</keyword>
<dbReference type="InterPro" id="IPR012677">
    <property type="entry name" value="Nucleotide-bd_a/b_plait_sf"/>
</dbReference>
<feature type="non-terminal residue" evidence="10">
    <location>
        <position position="1"/>
    </location>
</feature>
<evidence type="ECO:0000256" key="4">
    <source>
        <dbReference type="ARBA" id="ARBA00022884"/>
    </source>
</evidence>
<dbReference type="Gene3D" id="3.30.70.330">
    <property type="match status" value="2"/>
</dbReference>
<evidence type="ECO:0000256" key="5">
    <source>
        <dbReference type="ARBA" id="ARBA00023187"/>
    </source>
</evidence>